<keyword evidence="4" id="KW-1185">Reference proteome</keyword>
<evidence type="ECO:0000313" key="3">
    <source>
        <dbReference type="EMBL" id="GJT41231.1"/>
    </source>
</evidence>
<dbReference type="Proteomes" id="UP001151760">
    <property type="component" value="Unassembled WGS sequence"/>
</dbReference>
<dbReference type="EMBL" id="BQNB010015544">
    <property type="protein sequence ID" value="GJT41231.1"/>
    <property type="molecule type" value="Genomic_DNA"/>
</dbReference>
<accession>A0ABQ5DPV6</accession>
<evidence type="ECO:0000259" key="2">
    <source>
        <dbReference type="Pfam" id="PF13976"/>
    </source>
</evidence>
<sequence>MRRTDADFSHAPPNEYSPSPDDKKQWSLVWFDFYKIPLCTLMTIEDVRATSCFRSAKIGDVGCDPIVAITYDVNSISCRQSAILLQTSQLRNSSKPRQQATINDGRVTLQPVPGRANFFCYGQLFRILTPLHKKMHDVSVIEQGEKPSFQNPFYLKKAQQLEPKLYDGNVIKSTSAIVIPDSEETLMLTERESAPNFDQYFELNELKAQSQEKDTVTRKLKERIKSLNGNINKDKVKKDIEEIETINIELDHMVSKLIAENKHLKQTYQQLYDSIKPTRIRSKEQCDALINQVNQKSVEISDLNVSHQEKDLVVTTLNDELRKLKGKYLVDNVVTKHTIAPEMLKVDVETVAHKLLNNMTAHSDYLRHTQEQAVILKEVVEQGKSQNPLNNSLDSAYSKLNVNSLAFYVQPKILMIPTNNKEPSKSWGSIVSDVPSSSLDECRLGMLRSQGFTTWKDLEFTYSKLEFCDSTFEVALLKHICFIRNLEGVDLLTGSRDNNLYTLSLRDMMVSSPICILSKASKTKSWLWHRRLSHLNFGAINHLARHGLLRGLPKLKF</sequence>
<comment type="caution">
    <text evidence="3">The sequence shown here is derived from an EMBL/GenBank/DDBJ whole genome shotgun (WGS) entry which is preliminary data.</text>
</comment>
<protein>
    <submittedName>
        <fullName evidence="3">Retrovirus-related pol polyprotein from transposon TNT 1-94</fullName>
    </submittedName>
</protein>
<reference evidence="3" key="2">
    <citation type="submission" date="2022-01" db="EMBL/GenBank/DDBJ databases">
        <authorList>
            <person name="Yamashiro T."/>
            <person name="Shiraishi A."/>
            <person name="Satake H."/>
            <person name="Nakayama K."/>
        </authorList>
    </citation>
    <scope>NUCLEOTIDE SEQUENCE</scope>
</reference>
<gene>
    <name evidence="3" type="ORF">Tco_0941096</name>
</gene>
<organism evidence="3 4">
    <name type="scientific">Tanacetum coccineum</name>
    <dbReference type="NCBI Taxonomy" id="301880"/>
    <lineage>
        <taxon>Eukaryota</taxon>
        <taxon>Viridiplantae</taxon>
        <taxon>Streptophyta</taxon>
        <taxon>Embryophyta</taxon>
        <taxon>Tracheophyta</taxon>
        <taxon>Spermatophyta</taxon>
        <taxon>Magnoliopsida</taxon>
        <taxon>eudicotyledons</taxon>
        <taxon>Gunneridae</taxon>
        <taxon>Pentapetalae</taxon>
        <taxon>asterids</taxon>
        <taxon>campanulids</taxon>
        <taxon>Asterales</taxon>
        <taxon>Asteraceae</taxon>
        <taxon>Asteroideae</taxon>
        <taxon>Anthemideae</taxon>
        <taxon>Anthemidinae</taxon>
        <taxon>Tanacetum</taxon>
    </lineage>
</organism>
<evidence type="ECO:0000256" key="1">
    <source>
        <dbReference type="SAM" id="MobiDB-lite"/>
    </source>
</evidence>
<dbReference type="Pfam" id="PF13976">
    <property type="entry name" value="gag_pre-integrs"/>
    <property type="match status" value="1"/>
</dbReference>
<evidence type="ECO:0000313" key="4">
    <source>
        <dbReference type="Proteomes" id="UP001151760"/>
    </source>
</evidence>
<feature type="domain" description="GAG-pre-integrase" evidence="2">
    <location>
        <begin position="499"/>
        <end position="557"/>
    </location>
</feature>
<reference evidence="3" key="1">
    <citation type="journal article" date="2022" name="Int. J. Mol. Sci.">
        <title>Draft Genome of Tanacetum Coccineum: Genomic Comparison of Closely Related Tanacetum-Family Plants.</title>
        <authorList>
            <person name="Yamashiro T."/>
            <person name="Shiraishi A."/>
            <person name="Nakayama K."/>
            <person name="Satake H."/>
        </authorList>
    </citation>
    <scope>NUCLEOTIDE SEQUENCE</scope>
</reference>
<dbReference type="InterPro" id="IPR025724">
    <property type="entry name" value="GAG-pre-integrase_dom"/>
</dbReference>
<name>A0ABQ5DPV6_9ASTR</name>
<proteinExistence type="predicted"/>
<feature type="region of interest" description="Disordered" evidence="1">
    <location>
        <begin position="1"/>
        <end position="22"/>
    </location>
</feature>